<evidence type="ECO:0008006" key="17">
    <source>
        <dbReference type="Google" id="ProtNLM"/>
    </source>
</evidence>
<evidence type="ECO:0000313" key="15">
    <source>
        <dbReference type="EMBL" id="EMP27715.1"/>
    </source>
</evidence>
<keyword evidence="6" id="KW-0862">Zinc</keyword>
<dbReference type="Gene3D" id="6.10.140.140">
    <property type="match status" value="1"/>
</dbReference>
<dbReference type="InterPro" id="IPR036051">
    <property type="entry name" value="KRAB_dom_sf"/>
</dbReference>
<evidence type="ECO:0000256" key="7">
    <source>
        <dbReference type="ARBA" id="ARBA00023015"/>
    </source>
</evidence>
<dbReference type="FunFam" id="3.30.160.60:FF:000056">
    <property type="entry name" value="Zinc finger and SCAN domain-containing 20"/>
    <property type="match status" value="1"/>
</dbReference>
<evidence type="ECO:0000259" key="14">
    <source>
        <dbReference type="PROSITE" id="PS50805"/>
    </source>
</evidence>
<evidence type="ECO:0000256" key="9">
    <source>
        <dbReference type="ARBA" id="ARBA00023163"/>
    </source>
</evidence>
<feature type="region of interest" description="Disordered" evidence="12">
    <location>
        <begin position="1"/>
        <end position="55"/>
    </location>
</feature>
<feature type="domain" description="C2H2-type" evidence="13">
    <location>
        <begin position="579"/>
        <end position="606"/>
    </location>
</feature>
<evidence type="ECO:0000256" key="5">
    <source>
        <dbReference type="ARBA" id="ARBA00022771"/>
    </source>
</evidence>
<keyword evidence="4" id="KW-0677">Repeat</keyword>
<dbReference type="InterPro" id="IPR013087">
    <property type="entry name" value="Znf_C2H2_type"/>
</dbReference>
<evidence type="ECO:0000256" key="2">
    <source>
        <dbReference type="ARBA" id="ARBA00006991"/>
    </source>
</evidence>
<keyword evidence="8" id="KW-0238">DNA-binding</keyword>
<keyword evidence="9" id="KW-0804">Transcription</keyword>
<evidence type="ECO:0000256" key="12">
    <source>
        <dbReference type="SAM" id="MobiDB-lite"/>
    </source>
</evidence>
<dbReference type="GO" id="GO:0000981">
    <property type="term" value="F:DNA-binding transcription factor activity, RNA polymerase II-specific"/>
    <property type="evidence" value="ECO:0007669"/>
    <property type="project" value="TreeGrafter"/>
</dbReference>
<comment type="subcellular location">
    <subcellularLocation>
        <location evidence="1">Nucleus</location>
    </subcellularLocation>
</comment>
<feature type="domain" description="C2H2-type" evidence="13">
    <location>
        <begin position="465"/>
        <end position="492"/>
    </location>
</feature>
<dbReference type="SMART" id="SM00349">
    <property type="entry name" value="KRAB"/>
    <property type="match status" value="1"/>
</dbReference>
<evidence type="ECO:0000256" key="8">
    <source>
        <dbReference type="ARBA" id="ARBA00023125"/>
    </source>
</evidence>
<feature type="domain" description="C2H2-type" evidence="13">
    <location>
        <begin position="409"/>
        <end position="432"/>
    </location>
</feature>
<dbReference type="Pfam" id="PF01352">
    <property type="entry name" value="KRAB"/>
    <property type="match status" value="1"/>
</dbReference>
<dbReference type="GO" id="GO:0008270">
    <property type="term" value="F:zinc ion binding"/>
    <property type="evidence" value="ECO:0007669"/>
    <property type="project" value="UniProtKB-KW"/>
</dbReference>
<dbReference type="eggNOG" id="KOG1721">
    <property type="taxonomic scope" value="Eukaryota"/>
</dbReference>
<dbReference type="Pfam" id="PF00096">
    <property type="entry name" value="zf-C2H2"/>
    <property type="match status" value="4"/>
</dbReference>
<evidence type="ECO:0000256" key="10">
    <source>
        <dbReference type="ARBA" id="ARBA00023242"/>
    </source>
</evidence>
<feature type="domain" description="C2H2-type" evidence="13">
    <location>
        <begin position="521"/>
        <end position="548"/>
    </location>
</feature>
<feature type="domain" description="C2H2-type" evidence="13">
    <location>
        <begin position="434"/>
        <end position="464"/>
    </location>
</feature>
<dbReference type="PROSITE" id="PS00028">
    <property type="entry name" value="ZINC_FINGER_C2H2_1"/>
    <property type="match status" value="4"/>
</dbReference>
<keyword evidence="3" id="KW-0479">Metal-binding</keyword>
<keyword evidence="16" id="KW-1185">Reference proteome</keyword>
<sequence>MQQSPTAVSEHGSDTQSPIEFMWSITQDQEWDMEPQQWSPFQPSAVPQQTSAKETKPNSVEISLWTVLAAIQAVEKKVDSHAARLLNLERRTVTTEKKYFDCEKTVVDFGNQMESKWAALGTLIQEYGLLQRRLENMENLLKNRNFWILRLPPGTKGEVPKVPLAFENDAVYFSEQEWQNLEEWQKELYKNVMKGNYESLISLDYALSKPDLLARIERGEAPCEGEEGDAEERGIPAEPSTESLVYTLDATCQSEGEEEPCIKGQENSEESEIPAEPPIERAFSQPSCVSRIKREEELCIEEQGASEEGEIFSGPSTADNGIMFKTELLEHGERLKNLQLQRTLSGMSEEIVVQTPREGRPLDHPDSSIMQQRNHDKNRPVESVPEEESFRESNAVPFYRRSCPGERPHVCAECGKGFRLKKSLTMHQRSHAKLGCYEPAECEKSFVYKQHLMMHPRLHTGGATYSSVECEESFKQNHHLKSHPRIQTADKPYSATKCTKSFNVKPPYRQHQKSHVRERPYKCNKCQECFSQKKGLITHQRMHTGRSGGSLMCTYCGKNFSHPSDLIRHQRIHTGERPYQCTECTKSFTQKQHLLQHQKIHTRERNRINVQNMREALLDNIFF</sequence>
<gene>
    <name evidence="15" type="ORF">UY3_15190</name>
</gene>
<protein>
    <recommendedName>
        <fullName evidence="17">Zinc finger protein 777</fullName>
    </recommendedName>
</protein>
<dbReference type="EMBL" id="KB567893">
    <property type="protein sequence ID" value="EMP27715.1"/>
    <property type="molecule type" value="Genomic_DNA"/>
</dbReference>
<dbReference type="FunFam" id="3.30.160.60:FF:001235">
    <property type="entry name" value="Si:ch211-119o8.6"/>
    <property type="match status" value="1"/>
</dbReference>
<reference evidence="16" key="1">
    <citation type="journal article" date="2013" name="Nat. Genet.">
        <title>The draft genomes of soft-shell turtle and green sea turtle yield insights into the development and evolution of the turtle-specific body plan.</title>
        <authorList>
            <person name="Wang Z."/>
            <person name="Pascual-Anaya J."/>
            <person name="Zadissa A."/>
            <person name="Li W."/>
            <person name="Niimura Y."/>
            <person name="Huang Z."/>
            <person name="Li C."/>
            <person name="White S."/>
            <person name="Xiong Z."/>
            <person name="Fang D."/>
            <person name="Wang B."/>
            <person name="Ming Y."/>
            <person name="Chen Y."/>
            <person name="Zheng Y."/>
            <person name="Kuraku S."/>
            <person name="Pignatelli M."/>
            <person name="Herrero J."/>
            <person name="Beal K."/>
            <person name="Nozawa M."/>
            <person name="Li Q."/>
            <person name="Wang J."/>
            <person name="Zhang H."/>
            <person name="Yu L."/>
            <person name="Shigenobu S."/>
            <person name="Wang J."/>
            <person name="Liu J."/>
            <person name="Flicek P."/>
            <person name="Searle S."/>
            <person name="Wang J."/>
            <person name="Kuratani S."/>
            <person name="Yin Y."/>
            <person name="Aken B."/>
            <person name="Zhang G."/>
            <person name="Irie N."/>
        </authorList>
    </citation>
    <scope>NUCLEOTIDE SEQUENCE [LARGE SCALE GENOMIC DNA]</scope>
</reference>
<dbReference type="PROSITE" id="PS50157">
    <property type="entry name" value="ZINC_FINGER_C2H2_2"/>
    <property type="match status" value="7"/>
</dbReference>
<dbReference type="SMART" id="SM00355">
    <property type="entry name" value="ZnF_C2H2"/>
    <property type="match status" value="6"/>
</dbReference>
<feature type="region of interest" description="Disordered" evidence="12">
    <location>
        <begin position="357"/>
        <end position="389"/>
    </location>
</feature>
<proteinExistence type="inferred from homology"/>
<dbReference type="InterPro" id="IPR036236">
    <property type="entry name" value="Znf_C2H2_sf"/>
</dbReference>
<keyword evidence="10" id="KW-0539">Nucleus</keyword>
<dbReference type="Gene3D" id="3.30.160.60">
    <property type="entry name" value="Classic Zinc Finger"/>
    <property type="match status" value="6"/>
</dbReference>
<dbReference type="FunFam" id="3.30.160.60:FF:001270">
    <property type="entry name" value="zinc finger protein 583 isoform X1"/>
    <property type="match status" value="1"/>
</dbReference>
<dbReference type="PROSITE" id="PS50805">
    <property type="entry name" value="KRAB"/>
    <property type="match status" value="1"/>
</dbReference>
<evidence type="ECO:0000313" key="16">
    <source>
        <dbReference type="Proteomes" id="UP000031443"/>
    </source>
</evidence>
<dbReference type="CDD" id="cd07765">
    <property type="entry name" value="KRAB_A-box"/>
    <property type="match status" value="1"/>
</dbReference>
<evidence type="ECO:0000256" key="4">
    <source>
        <dbReference type="ARBA" id="ARBA00022737"/>
    </source>
</evidence>
<dbReference type="FunFam" id="3.30.160.60:FF:000352">
    <property type="entry name" value="zinc finger protein 3 homolog"/>
    <property type="match status" value="1"/>
</dbReference>
<feature type="compositionally biased region" description="Basic and acidic residues" evidence="12">
    <location>
        <begin position="357"/>
        <end position="366"/>
    </location>
</feature>
<dbReference type="PANTHER" id="PTHR24381">
    <property type="entry name" value="ZINC FINGER PROTEIN"/>
    <property type="match status" value="1"/>
</dbReference>
<dbReference type="SUPFAM" id="SSF109640">
    <property type="entry name" value="KRAB domain (Kruppel-associated box)"/>
    <property type="match status" value="1"/>
</dbReference>
<dbReference type="GO" id="GO:0005634">
    <property type="term" value="C:nucleus"/>
    <property type="evidence" value="ECO:0007669"/>
    <property type="project" value="UniProtKB-SubCell"/>
</dbReference>
<evidence type="ECO:0000256" key="11">
    <source>
        <dbReference type="PROSITE-ProRule" id="PRU00042"/>
    </source>
</evidence>
<feature type="domain" description="C2H2-type" evidence="13">
    <location>
        <begin position="551"/>
        <end position="578"/>
    </location>
</feature>
<dbReference type="GO" id="GO:0000977">
    <property type="term" value="F:RNA polymerase II transcription regulatory region sequence-specific DNA binding"/>
    <property type="evidence" value="ECO:0007669"/>
    <property type="project" value="TreeGrafter"/>
</dbReference>
<feature type="domain" description="C2H2-type" evidence="13">
    <location>
        <begin position="493"/>
        <end position="520"/>
    </location>
</feature>
<name>M7AXC1_CHEMY</name>
<dbReference type="AlphaFoldDB" id="M7AXC1"/>
<evidence type="ECO:0000256" key="1">
    <source>
        <dbReference type="ARBA" id="ARBA00004123"/>
    </source>
</evidence>
<comment type="similarity">
    <text evidence="2">Belongs to the krueppel C2H2-type zinc-finger protein family.</text>
</comment>
<dbReference type="Proteomes" id="UP000031443">
    <property type="component" value="Unassembled WGS sequence"/>
</dbReference>
<evidence type="ECO:0000256" key="3">
    <source>
        <dbReference type="ARBA" id="ARBA00022723"/>
    </source>
</evidence>
<keyword evidence="7" id="KW-0805">Transcription regulation</keyword>
<feature type="compositionally biased region" description="Polar residues" evidence="12">
    <location>
        <begin position="14"/>
        <end position="28"/>
    </location>
</feature>
<dbReference type="PANTHER" id="PTHR24381:SF269">
    <property type="entry name" value="ZINC FINGER PROTEIN 398"/>
    <property type="match status" value="1"/>
</dbReference>
<evidence type="ECO:0000256" key="6">
    <source>
        <dbReference type="ARBA" id="ARBA00022833"/>
    </source>
</evidence>
<evidence type="ECO:0000259" key="13">
    <source>
        <dbReference type="PROSITE" id="PS50157"/>
    </source>
</evidence>
<feature type="domain" description="KRAB" evidence="14">
    <location>
        <begin position="164"/>
        <end position="235"/>
    </location>
</feature>
<keyword evidence="5 11" id="KW-0863">Zinc-finger</keyword>
<accession>M7AXC1</accession>
<dbReference type="InterPro" id="IPR001909">
    <property type="entry name" value="KRAB"/>
</dbReference>
<feature type="compositionally biased region" description="Polar residues" evidence="12">
    <location>
        <begin position="36"/>
        <end position="55"/>
    </location>
</feature>
<dbReference type="SUPFAM" id="SSF57667">
    <property type="entry name" value="beta-beta-alpha zinc fingers"/>
    <property type="match status" value="4"/>
</dbReference>
<organism evidence="15 16">
    <name type="scientific">Chelonia mydas</name>
    <name type="common">Green sea-turtle</name>
    <name type="synonym">Chelonia agassizi</name>
    <dbReference type="NCBI Taxonomy" id="8469"/>
    <lineage>
        <taxon>Eukaryota</taxon>
        <taxon>Metazoa</taxon>
        <taxon>Chordata</taxon>
        <taxon>Craniata</taxon>
        <taxon>Vertebrata</taxon>
        <taxon>Euteleostomi</taxon>
        <taxon>Archelosauria</taxon>
        <taxon>Testudinata</taxon>
        <taxon>Testudines</taxon>
        <taxon>Cryptodira</taxon>
        <taxon>Durocryptodira</taxon>
        <taxon>Americhelydia</taxon>
        <taxon>Chelonioidea</taxon>
        <taxon>Cheloniidae</taxon>
        <taxon>Chelonia</taxon>
    </lineage>
</organism>